<reference evidence="2 3" key="1">
    <citation type="journal article" date="2023" name="Hortic Res">
        <title>The complete reference genome for grapevine (Vitis vinifera L.) genetics and breeding.</title>
        <authorList>
            <person name="Shi X."/>
            <person name="Cao S."/>
            <person name="Wang X."/>
            <person name="Huang S."/>
            <person name="Wang Y."/>
            <person name="Liu Z."/>
            <person name="Liu W."/>
            <person name="Leng X."/>
            <person name="Peng Y."/>
            <person name="Wang N."/>
            <person name="Wang Y."/>
            <person name="Ma Z."/>
            <person name="Xu X."/>
            <person name="Zhang F."/>
            <person name="Xue H."/>
            <person name="Zhong H."/>
            <person name="Wang Y."/>
            <person name="Zhang K."/>
            <person name="Velt A."/>
            <person name="Avia K."/>
            <person name="Holtgrawe D."/>
            <person name="Grimplet J."/>
            <person name="Matus J.T."/>
            <person name="Ware D."/>
            <person name="Wu X."/>
            <person name="Wang H."/>
            <person name="Liu C."/>
            <person name="Fang Y."/>
            <person name="Rustenholz C."/>
            <person name="Cheng Z."/>
            <person name="Xiao H."/>
            <person name="Zhou Y."/>
        </authorList>
    </citation>
    <scope>NUCLEOTIDE SEQUENCE [LARGE SCALE GENOMIC DNA]</scope>
    <source>
        <strain evidence="3">cv. Pinot noir / PN40024</strain>
        <tissue evidence="2">Leaf</tissue>
    </source>
</reference>
<evidence type="ECO:0000256" key="1">
    <source>
        <dbReference type="SAM" id="MobiDB-lite"/>
    </source>
</evidence>
<organism evidence="2 3">
    <name type="scientific">Vitis vinifera</name>
    <name type="common">Grape</name>
    <dbReference type="NCBI Taxonomy" id="29760"/>
    <lineage>
        <taxon>Eukaryota</taxon>
        <taxon>Viridiplantae</taxon>
        <taxon>Streptophyta</taxon>
        <taxon>Embryophyta</taxon>
        <taxon>Tracheophyta</taxon>
        <taxon>Spermatophyta</taxon>
        <taxon>Magnoliopsida</taxon>
        <taxon>eudicotyledons</taxon>
        <taxon>Gunneridae</taxon>
        <taxon>Pentapetalae</taxon>
        <taxon>rosids</taxon>
        <taxon>Vitales</taxon>
        <taxon>Vitaceae</taxon>
        <taxon>Viteae</taxon>
        <taxon>Vitis</taxon>
    </lineage>
</organism>
<dbReference type="EMBL" id="CP126654">
    <property type="protein sequence ID" value="WJZ91025.1"/>
    <property type="molecule type" value="Genomic_DNA"/>
</dbReference>
<keyword evidence="3" id="KW-1185">Reference proteome</keyword>
<sequence>MHGMIDMERASERKGDGKENGYHGGVNNERNGLVDIEKVVEKWSGFLRHGDMGMVAKDDKWGERYGYDATASLIYKHVHDNFDGL</sequence>
<evidence type="ECO:0000313" key="2">
    <source>
        <dbReference type="EMBL" id="WJZ91025.1"/>
    </source>
</evidence>
<gene>
    <name evidence="2" type="ORF">VitviT2T_010135</name>
</gene>
<dbReference type="Proteomes" id="UP001227230">
    <property type="component" value="Chromosome 7"/>
</dbReference>
<protein>
    <submittedName>
        <fullName evidence="2">Uncharacterized protein</fullName>
    </submittedName>
</protein>
<feature type="region of interest" description="Disordered" evidence="1">
    <location>
        <begin position="1"/>
        <end position="28"/>
    </location>
</feature>
<feature type="compositionally biased region" description="Basic and acidic residues" evidence="1">
    <location>
        <begin position="1"/>
        <end position="21"/>
    </location>
</feature>
<evidence type="ECO:0000313" key="3">
    <source>
        <dbReference type="Proteomes" id="UP001227230"/>
    </source>
</evidence>
<accession>A0ABY9CA50</accession>
<proteinExistence type="predicted"/>
<name>A0ABY9CA50_VITVI</name>